<reference evidence="1" key="1">
    <citation type="journal article" date="2022" name="bioRxiv">
        <title>Sequencing and chromosome-scale assembly of the giantPleurodeles waltlgenome.</title>
        <authorList>
            <person name="Brown T."/>
            <person name="Elewa A."/>
            <person name="Iarovenko S."/>
            <person name="Subramanian E."/>
            <person name="Araus A.J."/>
            <person name="Petzold A."/>
            <person name="Susuki M."/>
            <person name="Suzuki K.-i.T."/>
            <person name="Hayashi T."/>
            <person name="Toyoda A."/>
            <person name="Oliveira C."/>
            <person name="Osipova E."/>
            <person name="Leigh N.D."/>
            <person name="Simon A."/>
            <person name="Yun M.H."/>
        </authorList>
    </citation>
    <scope>NUCLEOTIDE SEQUENCE</scope>
    <source>
        <strain evidence="1">20211129_DDA</strain>
        <tissue evidence="1">Liver</tissue>
    </source>
</reference>
<comment type="caution">
    <text evidence="1">The sequence shown here is derived from an EMBL/GenBank/DDBJ whole genome shotgun (WGS) entry which is preliminary data.</text>
</comment>
<organism evidence="1 2">
    <name type="scientific">Pleurodeles waltl</name>
    <name type="common">Iberian ribbed newt</name>
    <dbReference type="NCBI Taxonomy" id="8319"/>
    <lineage>
        <taxon>Eukaryota</taxon>
        <taxon>Metazoa</taxon>
        <taxon>Chordata</taxon>
        <taxon>Craniata</taxon>
        <taxon>Vertebrata</taxon>
        <taxon>Euteleostomi</taxon>
        <taxon>Amphibia</taxon>
        <taxon>Batrachia</taxon>
        <taxon>Caudata</taxon>
        <taxon>Salamandroidea</taxon>
        <taxon>Salamandridae</taxon>
        <taxon>Pleurodelinae</taxon>
        <taxon>Pleurodeles</taxon>
    </lineage>
</organism>
<accession>A0AAV7U3T3</accession>
<dbReference type="EMBL" id="JANPWB010000006">
    <property type="protein sequence ID" value="KAJ1183044.1"/>
    <property type="molecule type" value="Genomic_DNA"/>
</dbReference>
<dbReference type="Proteomes" id="UP001066276">
    <property type="component" value="Chromosome 3_2"/>
</dbReference>
<dbReference type="AlphaFoldDB" id="A0AAV7U3T3"/>
<evidence type="ECO:0000313" key="2">
    <source>
        <dbReference type="Proteomes" id="UP001066276"/>
    </source>
</evidence>
<protein>
    <submittedName>
        <fullName evidence="1">Uncharacterized protein</fullName>
    </submittedName>
</protein>
<name>A0AAV7U3T3_PLEWA</name>
<gene>
    <name evidence="1" type="ORF">NDU88_008217</name>
</gene>
<proteinExistence type="predicted"/>
<keyword evidence="2" id="KW-1185">Reference proteome</keyword>
<sequence>MVFSGNFMSSDIIAHTIPNDNLQQKEKNIYPLFSLAGAHANPKTANKDNAKSPGQDLMLLGDERSMRAGLGVAINASSEVDNYGLASVQGAKFDGNDLERDPAPSIFSSSRAPVSNRLQASSMEEWMEQILLELRAI</sequence>
<evidence type="ECO:0000313" key="1">
    <source>
        <dbReference type="EMBL" id="KAJ1183044.1"/>
    </source>
</evidence>